<evidence type="ECO:0000259" key="6">
    <source>
        <dbReference type="SMART" id="SM00829"/>
    </source>
</evidence>
<dbReference type="InterPro" id="IPR047109">
    <property type="entry name" value="CAD-like"/>
</dbReference>
<dbReference type="InterPro" id="IPR013154">
    <property type="entry name" value="ADH-like_N"/>
</dbReference>
<organism evidence="7 8">
    <name type="scientific">Stenotrophomonas capsici</name>
    <dbReference type="NCBI Taxonomy" id="3110230"/>
    <lineage>
        <taxon>Bacteria</taxon>
        <taxon>Pseudomonadati</taxon>
        <taxon>Pseudomonadota</taxon>
        <taxon>Gammaproteobacteria</taxon>
        <taxon>Lysobacterales</taxon>
        <taxon>Lysobacteraceae</taxon>
        <taxon>Stenotrophomonas</taxon>
    </lineage>
</organism>
<proteinExistence type="inferred from homology"/>
<reference evidence="7 8" key="1">
    <citation type="submission" date="2023-12" db="EMBL/GenBank/DDBJ databases">
        <title>Stenotrophomonas guangdongensis sp. nov., isolated from wilted pepper plants (Capsicum annuum).</title>
        <authorList>
            <person name="Qiu M."/>
            <person name="Li Y."/>
            <person name="Liu Q."/>
            <person name="Zhang X."/>
            <person name="Huang Y."/>
            <person name="Guo R."/>
            <person name="Hu M."/>
            <person name="Zhou J."/>
            <person name="Zhou X."/>
        </authorList>
    </citation>
    <scope>NUCLEOTIDE SEQUENCE [LARGE SCALE GENOMIC DNA]</scope>
    <source>
        <strain evidence="7 8">MH1</strain>
    </source>
</reference>
<evidence type="ECO:0000313" key="7">
    <source>
        <dbReference type="EMBL" id="MEA5666181.1"/>
    </source>
</evidence>
<dbReference type="InterPro" id="IPR013149">
    <property type="entry name" value="ADH-like_C"/>
</dbReference>
<gene>
    <name evidence="7" type="ORF">VA603_01330</name>
</gene>
<dbReference type="InterPro" id="IPR011032">
    <property type="entry name" value="GroES-like_sf"/>
</dbReference>
<protein>
    <submittedName>
        <fullName evidence="7">NAD(P)-dependent alcohol dehydrogenase</fullName>
        <ecNumber evidence="7">1.1.-.-</ecNumber>
    </submittedName>
</protein>
<evidence type="ECO:0000256" key="5">
    <source>
        <dbReference type="RuleBase" id="RU361277"/>
    </source>
</evidence>
<evidence type="ECO:0000256" key="1">
    <source>
        <dbReference type="ARBA" id="ARBA00001947"/>
    </source>
</evidence>
<dbReference type="InterPro" id="IPR002328">
    <property type="entry name" value="ADH_Zn_CS"/>
</dbReference>
<dbReference type="GO" id="GO:0016491">
    <property type="term" value="F:oxidoreductase activity"/>
    <property type="evidence" value="ECO:0007669"/>
    <property type="project" value="UniProtKB-KW"/>
</dbReference>
<keyword evidence="2 5" id="KW-0479">Metal-binding</keyword>
<dbReference type="Pfam" id="PF08240">
    <property type="entry name" value="ADH_N"/>
    <property type="match status" value="1"/>
</dbReference>
<evidence type="ECO:0000256" key="2">
    <source>
        <dbReference type="ARBA" id="ARBA00022723"/>
    </source>
</evidence>
<dbReference type="SUPFAM" id="SSF50129">
    <property type="entry name" value="GroES-like"/>
    <property type="match status" value="1"/>
</dbReference>
<evidence type="ECO:0000256" key="3">
    <source>
        <dbReference type="ARBA" id="ARBA00022833"/>
    </source>
</evidence>
<dbReference type="EC" id="1.1.-.-" evidence="7"/>
<dbReference type="Gene3D" id="3.40.50.720">
    <property type="entry name" value="NAD(P)-binding Rossmann-like Domain"/>
    <property type="match status" value="1"/>
</dbReference>
<dbReference type="InterPro" id="IPR020843">
    <property type="entry name" value="ER"/>
</dbReference>
<dbReference type="PANTHER" id="PTHR42683">
    <property type="entry name" value="ALDEHYDE REDUCTASE"/>
    <property type="match status" value="1"/>
</dbReference>
<dbReference type="InterPro" id="IPR036291">
    <property type="entry name" value="NAD(P)-bd_dom_sf"/>
</dbReference>
<dbReference type="RefSeq" id="WP_313253021.1">
    <property type="nucleotide sequence ID" value="NZ_JAYFUH010000042.1"/>
</dbReference>
<dbReference type="Proteomes" id="UP001301653">
    <property type="component" value="Unassembled WGS sequence"/>
</dbReference>
<dbReference type="SUPFAM" id="SSF51735">
    <property type="entry name" value="NAD(P)-binding Rossmann-fold domains"/>
    <property type="match status" value="1"/>
</dbReference>
<dbReference type="Pfam" id="PF00107">
    <property type="entry name" value="ADH_zinc_N"/>
    <property type="match status" value="1"/>
</dbReference>
<keyword evidence="8" id="KW-1185">Reference proteome</keyword>
<comment type="similarity">
    <text evidence="5">Belongs to the zinc-containing alcohol dehydrogenase family.</text>
</comment>
<feature type="domain" description="Enoyl reductase (ER)" evidence="6">
    <location>
        <begin position="12"/>
        <end position="341"/>
    </location>
</feature>
<name>A0ABU5UYR1_9GAMM</name>
<evidence type="ECO:0000256" key="4">
    <source>
        <dbReference type="ARBA" id="ARBA00023002"/>
    </source>
</evidence>
<dbReference type="CDD" id="cd05283">
    <property type="entry name" value="CAD1"/>
    <property type="match status" value="1"/>
</dbReference>
<dbReference type="SMART" id="SM00829">
    <property type="entry name" value="PKS_ER"/>
    <property type="match status" value="1"/>
</dbReference>
<comment type="cofactor">
    <cofactor evidence="1 5">
        <name>Zn(2+)</name>
        <dbReference type="ChEBI" id="CHEBI:29105"/>
    </cofactor>
</comment>
<comment type="caution">
    <text evidence="7">The sequence shown here is derived from an EMBL/GenBank/DDBJ whole genome shotgun (WGS) entry which is preliminary data.</text>
</comment>
<dbReference type="PROSITE" id="PS00059">
    <property type="entry name" value="ADH_ZINC"/>
    <property type="match status" value="1"/>
</dbReference>
<keyword evidence="3 5" id="KW-0862">Zinc</keyword>
<keyword evidence="4 7" id="KW-0560">Oxidoreductase</keyword>
<dbReference type="EMBL" id="JAYFUH010000042">
    <property type="protein sequence ID" value="MEA5666181.1"/>
    <property type="molecule type" value="Genomic_DNA"/>
</dbReference>
<dbReference type="Gene3D" id="3.90.180.10">
    <property type="entry name" value="Medium-chain alcohol dehydrogenases, catalytic domain"/>
    <property type="match status" value="1"/>
</dbReference>
<accession>A0ABU5UYR1</accession>
<evidence type="ECO:0000313" key="8">
    <source>
        <dbReference type="Proteomes" id="UP001301653"/>
    </source>
</evidence>
<sequence length="351" mass="37130">MRTLAYAALSAGTPLQPLAIDRRALRADDVAIDILYCGVCHSDLHQARNDWGSARYPMVPGHEIIGRVSAVGPAVKGLKVGDAVGVGCMVDSCQDCDQCHHGEEQFCRHGVTMTYNGRDRVSGEITQGGYSRAMVVREAFAIALPPALDLARAAPLLCAGITSWSPLRRHGAGPGTRLGVIGLGGLGHMAVKLGVALGCEVTLVTGSAGKAEDARALGAHHVLVSRDAEAMKAATASMDLILDTVPVSHDLKPYVKLLDVGGRLVIVGALEEMPPLDAGLLVRGRKQVGGSLIGGIAETAELLAFCAENGIYPDCEQIRMQDIDAAFERMERADVKYRFVIDMRSLQETAG</sequence>